<dbReference type="InterPro" id="IPR003653">
    <property type="entry name" value="Peptidase_C48_C"/>
</dbReference>
<dbReference type="GO" id="GO:0008270">
    <property type="term" value="F:zinc ion binding"/>
    <property type="evidence" value="ECO:0007669"/>
    <property type="project" value="UniProtKB-KW"/>
</dbReference>
<evidence type="ECO:0000256" key="4">
    <source>
        <dbReference type="ARBA" id="ARBA00022771"/>
    </source>
</evidence>
<keyword evidence="4 7" id="KW-0863">Zinc-finger</keyword>
<dbReference type="SUPFAM" id="SSF54001">
    <property type="entry name" value="Cysteine proteinases"/>
    <property type="match status" value="1"/>
</dbReference>
<dbReference type="PROSITE" id="PS50016">
    <property type="entry name" value="ZF_PHD_2"/>
    <property type="match status" value="1"/>
</dbReference>
<comment type="similarity">
    <text evidence="1">Belongs to the peptidase C48 family.</text>
</comment>
<protein>
    <recommendedName>
        <fullName evidence="12">Ubiquitin-like protease family profile domain-containing protein</fullName>
    </recommendedName>
</protein>
<dbReference type="CDD" id="cd15517">
    <property type="entry name" value="PHD_TCF19_like"/>
    <property type="match status" value="1"/>
</dbReference>
<evidence type="ECO:0000256" key="5">
    <source>
        <dbReference type="ARBA" id="ARBA00022801"/>
    </source>
</evidence>
<proteinExistence type="inferred from homology"/>
<dbReference type="Gene3D" id="3.30.40.10">
    <property type="entry name" value="Zinc/RING finger domain, C3HC4 (zinc finger)"/>
    <property type="match status" value="1"/>
</dbReference>
<evidence type="ECO:0000256" key="7">
    <source>
        <dbReference type="PROSITE-ProRule" id="PRU00146"/>
    </source>
</evidence>
<dbReference type="InterPro" id="IPR001965">
    <property type="entry name" value="Znf_PHD"/>
</dbReference>
<comment type="caution">
    <text evidence="10">The sequence shown here is derived from an EMBL/GenBank/DDBJ whole genome shotgun (WGS) entry which is preliminary data.</text>
</comment>
<dbReference type="InterPro" id="IPR011011">
    <property type="entry name" value="Znf_FYVE_PHD"/>
</dbReference>
<sequence>MNDDDDDYLDINACSVLEGVSKESSENDISKGILDYKNFENTLRHVPHSSPIDLVEVNPPNNAPFVCDPQAEAVIPYYKISNNFDHYLSSFPIQFSSEGFHKEFYRTQLKNLLVTKQIFCVLSFRGIHFRQNNYVDYAVCKYNGCRKFKFISYFTKGSSLQTKVYSTSSSINHSGNPKFYHLKGQERKELKKLLIHQHPRSLQCDLIKNLNEKAASNGNFQDVRKLNVFQKARSESIADNDLSKNDFTDLTLKYEQHTLKGDHQYIQSVALPLHVCLFSKRQLQILSQNGKSTLHFDATGSLVRDLNFNRQGKRIFYYAGVIQVNGTILPMLELITNAHGTESITSFLTNWASINSIINSFNQMSVSNYLNLVYNYLIENNMTSMNGVVRINICCAHFMHIIVRRVKSMNVGKKVGAVILDGVGQLVMCSSMNEIRDCFIQLMIVLLYPYETIDVHKAITKLANGNYENIVSGTYSVGDDAELEDVNTCQNLNSQEQLFFTYFKNIYNKVQLHAQNSEHRKNPSNTFYLPTFATILLEKYMPYVALWSGLLLEPGIKRHSNAVVENWFKQVKHYVTENKGKDKIGRFITKLEDRITAICIESKYIRNKNKIVKKLTKSKTLVTSHNSGSTNTLVEERWGKRPAPENKTHFESRVFKKIKLEKPFVNVPTVVPSNSHANLNTMANSLYNIPTYYYTQLQNEHYVVGIYHHPVGLGSLDIKLYGDEYSSLFNQSWLHGTTIDACILSKFKEINCNSILYIPTGQSLVIMEHYKNPVHDSFVINKLRLIDVTKLLIPYNVHRNHWIVLIVDIINSKFIIYDSGKTTNTSAANTYRKHLSLYLKDINRKYGGDNFYCIDNFSTEIISFPCQTDGYNCGIFAINFMLHALEGTKLEQFAPNDFRNYLQTWLLSTSDCMRNTCLICGLGEDANGRELSWIQCSSCLRWIHFKCLPQEYKTFHNRLANDSFTFSCLLCERGNV</sequence>
<evidence type="ECO:0008006" key="12">
    <source>
        <dbReference type="Google" id="ProtNLM"/>
    </source>
</evidence>
<reference evidence="10 11" key="1">
    <citation type="journal article" date="2024" name="Insects">
        <title>An Improved Chromosome-Level Genome Assembly of the Firefly Pyrocoelia pectoralis.</title>
        <authorList>
            <person name="Fu X."/>
            <person name="Meyer-Rochow V.B."/>
            <person name="Ballantyne L."/>
            <person name="Zhu X."/>
        </authorList>
    </citation>
    <scope>NUCLEOTIDE SEQUENCE [LARGE SCALE GENOMIC DNA]</scope>
    <source>
        <strain evidence="10">XCY_ONT2</strain>
    </source>
</reference>
<dbReference type="InterPro" id="IPR019787">
    <property type="entry name" value="Znf_PHD-finger"/>
</dbReference>
<name>A0AAN7ZPD2_9COLE</name>
<dbReference type="SMART" id="SM00249">
    <property type="entry name" value="PHD"/>
    <property type="match status" value="1"/>
</dbReference>
<gene>
    <name evidence="10" type="ORF">RI129_001001</name>
</gene>
<keyword evidence="6" id="KW-0862">Zinc</keyword>
<feature type="domain" description="PHD-type" evidence="8">
    <location>
        <begin position="914"/>
        <end position="974"/>
    </location>
</feature>
<keyword evidence="5" id="KW-0378">Hydrolase</keyword>
<dbReference type="InterPro" id="IPR013083">
    <property type="entry name" value="Znf_RING/FYVE/PHD"/>
</dbReference>
<evidence type="ECO:0000256" key="6">
    <source>
        <dbReference type="ARBA" id="ARBA00022833"/>
    </source>
</evidence>
<dbReference type="AlphaFoldDB" id="A0AAN7ZPD2"/>
<feature type="domain" description="Ubiquitin-like protease family profile" evidence="9">
    <location>
        <begin position="718"/>
        <end position="884"/>
    </location>
</feature>
<evidence type="ECO:0000256" key="2">
    <source>
        <dbReference type="ARBA" id="ARBA00022670"/>
    </source>
</evidence>
<evidence type="ECO:0000259" key="8">
    <source>
        <dbReference type="PROSITE" id="PS50016"/>
    </source>
</evidence>
<dbReference type="PROSITE" id="PS50600">
    <property type="entry name" value="ULP_PROTEASE"/>
    <property type="match status" value="1"/>
</dbReference>
<accession>A0AAN7ZPD2</accession>
<evidence type="ECO:0000313" key="10">
    <source>
        <dbReference type="EMBL" id="KAK5649972.1"/>
    </source>
</evidence>
<evidence type="ECO:0000256" key="1">
    <source>
        <dbReference type="ARBA" id="ARBA00005234"/>
    </source>
</evidence>
<dbReference type="SUPFAM" id="SSF57903">
    <property type="entry name" value="FYVE/PHD zinc finger"/>
    <property type="match status" value="1"/>
</dbReference>
<dbReference type="GO" id="GO:0008234">
    <property type="term" value="F:cysteine-type peptidase activity"/>
    <property type="evidence" value="ECO:0007669"/>
    <property type="project" value="InterPro"/>
</dbReference>
<keyword evidence="3" id="KW-0479">Metal-binding</keyword>
<dbReference type="Gene3D" id="3.40.395.10">
    <property type="entry name" value="Adenoviral Proteinase, Chain A"/>
    <property type="match status" value="1"/>
</dbReference>
<dbReference type="Proteomes" id="UP001329430">
    <property type="component" value="Chromosome 1"/>
</dbReference>
<dbReference type="InterPro" id="IPR038765">
    <property type="entry name" value="Papain-like_cys_pep_sf"/>
</dbReference>
<dbReference type="EMBL" id="JAVRBK010000001">
    <property type="protein sequence ID" value="KAK5649972.1"/>
    <property type="molecule type" value="Genomic_DNA"/>
</dbReference>
<evidence type="ECO:0000256" key="3">
    <source>
        <dbReference type="ARBA" id="ARBA00022723"/>
    </source>
</evidence>
<evidence type="ECO:0000313" key="11">
    <source>
        <dbReference type="Proteomes" id="UP001329430"/>
    </source>
</evidence>
<dbReference type="Pfam" id="PF02902">
    <property type="entry name" value="Peptidase_C48"/>
    <property type="match status" value="1"/>
</dbReference>
<evidence type="ECO:0000259" key="9">
    <source>
        <dbReference type="PROSITE" id="PS50600"/>
    </source>
</evidence>
<keyword evidence="2" id="KW-0645">Protease</keyword>
<organism evidence="10 11">
    <name type="scientific">Pyrocoelia pectoralis</name>
    <dbReference type="NCBI Taxonomy" id="417401"/>
    <lineage>
        <taxon>Eukaryota</taxon>
        <taxon>Metazoa</taxon>
        <taxon>Ecdysozoa</taxon>
        <taxon>Arthropoda</taxon>
        <taxon>Hexapoda</taxon>
        <taxon>Insecta</taxon>
        <taxon>Pterygota</taxon>
        <taxon>Neoptera</taxon>
        <taxon>Endopterygota</taxon>
        <taxon>Coleoptera</taxon>
        <taxon>Polyphaga</taxon>
        <taxon>Elateriformia</taxon>
        <taxon>Elateroidea</taxon>
        <taxon>Lampyridae</taxon>
        <taxon>Lampyrinae</taxon>
        <taxon>Pyrocoelia</taxon>
    </lineage>
</organism>
<dbReference type="GO" id="GO:0006508">
    <property type="term" value="P:proteolysis"/>
    <property type="evidence" value="ECO:0007669"/>
    <property type="project" value="UniProtKB-KW"/>
</dbReference>
<keyword evidence="11" id="KW-1185">Reference proteome</keyword>